<proteinExistence type="predicted"/>
<dbReference type="AlphaFoldDB" id="A0A1I8AJW8"/>
<sequence>MGEKRFDRCKTEELIDCLRLAYYGGGRNWENHALDRTFHVSFPPNSKPIKDAQATVLNTWTSDEEQAIYNRSSSESTKKGLLGSSVSTPPIRTTKEANRRKTRKGDNDIWLLKVLMRSFTLCKAFGREEQNNYGNGTKYRNQSLLLFLPRIHHDIYHWTGAEMS</sequence>
<organism evidence="2 3">
    <name type="scientific">Steinernema glaseri</name>
    <dbReference type="NCBI Taxonomy" id="37863"/>
    <lineage>
        <taxon>Eukaryota</taxon>
        <taxon>Metazoa</taxon>
        <taxon>Ecdysozoa</taxon>
        <taxon>Nematoda</taxon>
        <taxon>Chromadorea</taxon>
        <taxon>Rhabditida</taxon>
        <taxon>Tylenchina</taxon>
        <taxon>Panagrolaimomorpha</taxon>
        <taxon>Strongyloidoidea</taxon>
        <taxon>Steinernematidae</taxon>
        <taxon>Steinernema</taxon>
    </lineage>
</organism>
<name>A0A1I8AJW8_9BILA</name>
<evidence type="ECO:0000313" key="2">
    <source>
        <dbReference type="Proteomes" id="UP000095287"/>
    </source>
</evidence>
<dbReference type="Proteomes" id="UP000095287">
    <property type="component" value="Unplaced"/>
</dbReference>
<protein>
    <submittedName>
        <fullName evidence="3">Uncharacterized protein</fullName>
    </submittedName>
</protein>
<feature type="region of interest" description="Disordered" evidence="1">
    <location>
        <begin position="69"/>
        <end position="102"/>
    </location>
</feature>
<dbReference type="WBParaSite" id="L893_g6228.t1">
    <property type="protein sequence ID" value="L893_g6228.t1"/>
    <property type="gene ID" value="L893_g6228"/>
</dbReference>
<reference evidence="3" key="1">
    <citation type="submission" date="2016-11" db="UniProtKB">
        <authorList>
            <consortium name="WormBaseParasite"/>
        </authorList>
    </citation>
    <scope>IDENTIFICATION</scope>
</reference>
<accession>A0A1I8AJW8</accession>
<feature type="compositionally biased region" description="Basic and acidic residues" evidence="1">
    <location>
        <begin position="93"/>
        <end position="102"/>
    </location>
</feature>
<evidence type="ECO:0000313" key="3">
    <source>
        <dbReference type="WBParaSite" id="L893_g6228.t1"/>
    </source>
</evidence>
<evidence type="ECO:0000256" key="1">
    <source>
        <dbReference type="SAM" id="MobiDB-lite"/>
    </source>
</evidence>
<keyword evidence="2" id="KW-1185">Reference proteome</keyword>